<evidence type="ECO:0000313" key="8">
    <source>
        <dbReference type="Proteomes" id="UP001174677"/>
    </source>
</evidence>
<reference evidence="7" key="1">
    <citation type="journal article" date="2023" name="Plant Biotechnol. J.">
        <title>Chromosome-level wild Hevea brasiliensis genome provides new tools for genomic-assisted breeding and valuable loci to elevate rubber yield.</title>
        <authorList>
            <person name="Cheng H."/>
            <person name="Song X."/>
            <person name="Hu Y."/>
            <person name="Wu T."/>
            <person name="Yang Q."/>
            <person name="An Z."/>
            <person name="Feng S."/>
            <person name="Deng Z."/>
            <person name="Wu W."/>
            <person name="Zeng X."/>
            <person name="Tu M."/>
            <person name="Wang X."/>
            <person name="Huang H."/>
        </authorList>
    </citation>
    <scope>NUCLEOTIDE SEQUENCE</scope>
    <source>
        <strain evidence="7">MT/VB/25A 57/8</strain>
    </source>
</reference>
<feature type="transmembrane region" description="Helical" evidence="5">
    <location>
        <begin position="12"/>
        <end position="29"/>
    </location>
</feature>
<dbReference type="InterPro" id="IPR003617">
    <property type="entry name" value="TFIIS/CRSP70_N_sub"/>
</dbReference>
<dbReference type="PROSITE" id="PS51319">
    <property type="entry name" value="TFIIS_N"/>
    <property type="match status" value="1"/>
</dbReference>
<dbReference type="InterPro" id="IPR017923">
    <property type="entry name" value="TFIIS_N"/>
</dbReference>
<feature type="compositionally biased region" description="Basic and acidic residues" evidence="4">
    <location>
        <begin position="296"/>
        <end position="324"/>
    </location>
</feature>
<evidence type="ECO:0000256" key="4">
    <source>
        <dbReference type="SAM" id="MobiDB-lite"/>
    </source>
</evidence>
<proteinExistence type="predicted"/>
<dbReference type="CDD" id="cd00183">
    <property type="entry name" value="TFIIS_I"/>
    <property type="match status" value="1"/>
</dbReference>
<evidence type="ECO:0000256" key="5">
    <source>
        <dbReference type="SAM" id="Phobius"/>
    </source>
</evidence>
<keyword evidence="2 3" id="KW-0539">Nucleus</keyword>
<dbReference type="SUPFAM" id="SSF47676">
    <property type="entry name" value="Conserved domain common to transcription factors TFIIS, elongin A, CRSP70"/>
    <property type="match status" value="1"/>
</dbReference>
<sequence length="389" mass="44354">MKIYLFKIIAEIIIIIIIIIFPVNLGVWFPSQIWSQIITYCFASPSGFYRRRFILYTQENIQAFCSSSISILCSDIDDFRWILEITGVDVWTFIDTAILVASLDFGADFKQRRDKIVEMLCALSSSGRCRSMGRISDGHEMRENRNEAKGGDGCRSGSIYGDEHEENDDELDPFAGLFDDKQKKILEIIQHLENPDQSQDSLVDLLQTLADMDMTFEALKDTGIGRHVSSLRKHSSDDFRRLVKQLVRKWREIVDEWLRLNPQEEQASSTLTADGNSPQQKISRNQVPDIAYSPSTHKESSDSDKKTCEPEGKPKPVPRKEAPRRPTHQSVSISHNAASARKRLQENYKEALNAMKQRTIQVIDIHDIPKPKIAFFAKNKGGGSLGRRY</sequence>
<keyword evidence="5" id="KW-0472">Membrane</keyword>
<dbReference type="PANTHER" id="PTHR47210">
    <property type="entry name" value="MEDIATOR OF RNA POLYMERASE II TRANSCRIPTION SUBUNIT 26C-RELATED"/>
    <property type="match status" value="1"/>
</dbReference>
<evidence type="ECO:0000256" key="3">
    <source>
        <dbReference type="PROSITE-ProRule" id="PRU00649"/>
    </source>
</evidence>
<dbReference type="EMBL" id="JARPOI010000014">
    <property type="protein sequence ID" value="KAJ9159736.1"/>
    <property type="molecule type" value="Genomic_DNA"/>
</dbReference>
<dbReference type="Gene3D" id="1.20.930.10">
    <property type="entry name" value="Conserved domain common to transcription factors TFIIS, elongin A, CRSP70"/>
    <property type="match status" value="1"/>
</dbReference>
<dbReference type="PANTHER" id="PTHR47210:SF1">
    <property type="entry name" value="MEDIATOR OF RNA POLYMERASE II TRANSCRIPTION SUBUNIT 26C-RELATED"/>
    <property type="match status" value="1"/>
</dbReference>
<feature type="domain" description="TFIIS N-terminal" evidence="6">
    <location>
        <begin position="187"/>
        <end position="257"/>
    </location>
</feature>
<dbReference type="SMART" id="SM00509">
    <property type="entry name" value="TFS2N"/>
    <property type="match status" value="1"/>
</dbReference>
<name>A0ABQ9L8F5_HEVBR</name>
<gene>
    <name evidence="7" type="ORF">P3X46_025215</name>
</gene>
<dbReference type="InterPro" id="IPR035441">
    <property type="entry name" value="TFIIS/LEDGF_dom_sf"/>
</dbReference>
<keyword evidence="5" id="KW-1133">Transmembrane helix</keyword>
<evidence type="ECO:0000259" key="6">
    <source>
        <dbReference type="PROSITE" id="PS51319"/>
    </source>
</evidence>
<dbReference type="Proteomes" id="UP001174677">
    <property type="component" value="Chromosome 14"/>
</dbReference>
<feature type="region of interest" description="Disordered" evidence="4">
    <location>
        <begin position="266"/>
        <end position="341"/>
    </location>
</feature>
<protein>
    <recommendedName>
        <fullName evidence="6">TFIIS N-terminal domain-containing protein</fullName>
    </recommendedName>
</protein>
<feature type="compositionally biased region" description="Polar residues" evidence="4">
    <location>
        <begin position="266"/>
        <end position="286"/>
    </location>
</feature>
<keyword evidence="5" id="KW-0812">Transmembrane</keyword>
<organism evidence="7 8">
    <name type="scientific">Hevea brasiliensis</name>
    <name type="common">Para rubber tree</name>
    <name type="synonym">Siphonia brasiliensis</name>
    <dbReference type="NCBI Taxonomy" id="3981"/>
    <lineage>
        <taxon>Eukaryota</taxon>
        <taxon>Viridiplantae</taxon>
        <taxon>Streptophyta</taxon>
        <taxon>Embryophyta</taxon>
        <taxon>Tracheophyta</taxon>
        <taxon>Spermatophyta</taxon>
        <taxon>Magnoliopsida</taxon>
        <taxon>eudicotyledons</taxon>
        <taxon>Gunneridae</taxon>
        <taxon>Pentapetalae</taxon>
        <taxon>rosids</taxon>
        <taxon>fabids</taxon>
        <taxon>Malpighiales</taxon>
        <taxon>Euphorbiaceae</taxon>
        <taxon>Crotonoideae</taxon>
        <taxon>Micrandreae</taxon>
        <taxon>Hevea</taxon>
    </lineage>
</organism>
<evidence type="ECO:0000256" key="2">
    <source>
        <dbReference type="ARBA" id="ARBA00023242"/>
    </source>
</evidence>
<evidence type="ECO:0000313" key="7">
    <source>
        <dbReference type="EMBL" id="KAJ9159736.1"/>
    </source>
</evidence>
<accession>A0ABQ9L8F5</accession>
<keyword evidence="8" id="KW-1185">Reference proteome</keyword>
<feature type="compositionally biased region" description="Basic and acidic residues" evidence="4">
    <location>
        <begin position="136"/>
        <end position="152"/>
    </location>
</feature>
<dbReference type="InterPro" id="IPR044790">
    <property type="entry name" value="MD26C-like"/>
</dbReference>
<feature type="compositionally biased region" description="Polar residues" evidence="4">
    <location>
        <begin position="328"/>
        <end position="337"/>
    </location>
</feature>
<comment type="caution">
    <text evidence="7">The sequence shown here is derived from an EMBL/GenBank/DDBJ whole genome shotgun (WGS) entry which is preliminary data.</text>
</comment>
<dbReference type="Pfam" id="PF08711">
    <property type="entry name" value="Med26"/>
    <property type="match status" value="1"/>
</dbReference>
<evidence type="ECO:0000256" key="1">
    <source>
        <dbReference type="ARBA" id="ARBA00004123"/>
    </source>
</evidence>
<comment type="subcellular location">
    <subcellularLocation>
        <location evidence="1 3">Nucleus</location>
    </subcellularLocation>
</comment>
<feature type="region of interest" description="Disordered" evidence="4">
    <location>
        <begin position="134"/>
        <end position="168"/>
    </location>
</feature>